<dbReference type="InterPro" id="IPR012349">
    <property type="entry name" value="Split_barrel_FMN-bd"/>
</dbReference>
<gene>
    <name evidence="3" type="ORF">RM698_05685</name>
</gene>
<dbReference type="SUPFAM" id="SSF50475">
    <property type="entry name" value="FMN-binding split barrel"/>
    <property type="match status" value="1"/>
</dbReference>
<comment type="caution">
    <text evidence="3">The sequence shown here is derived from an EMBL/GenBank/DDBJ whole genome shotgun (WGS) entry which is preliminary data.</text>
</comment>
<accession>A0ABU2QVR7</accession>
<name>A0ABU2QVR7_9ACTN</name>
<dbReference type="GO" id="GO:0016491">
    <property type="term" value="F:oxidoreductase activity"/>
    <property type="evidence" value="ECO:0007669"/>
    <property type="project" value="UniProtKB-KW"/>
</dbReference>
<evidence type="ECO:0000313" key="4">
    <source>
        <dbReference type="Proteomes" id="UP001183610"/>
    </source>
</evidence>
<dbReference type="PANTHER" id="PTHR30466">
    <property type="entry name" value="FLAVIN REDUCTASE"/>
    <property type="match status" value="1"/>
</dbReference>
<organism evidence="3 4">
    <name type="scientific">Streptomyces evansiae</name>
    <dbReference type="NCBI Taxonomy" id="3075535"/>
    <lineage>
        <taxon>Bacteria</taxon>
        <taxon>Bacillati</taxon>
        <taxon>Actinomycetota</taxon>
        <taxon>Actinomycetes</taxon>
        <taxon>Kitasatosporales</taxon>
        <taxon>Streptomycetaceae</taxon>
        <taxon>Streptomyces</taxon>
    </lineage>
</organism>
<evidence type="ECO:0000256" key="1">
    <source>
        <dbReference type="ARBA" id="ARBA00023002"/>
    </source>
</evidence>
<dbReference type="Pfam" id="PF01613">
    <property type="entry name" value="Flavin_Reduct"/>
    <property type="match status" value="1"/>
</dbReference>
<protein>
    <submittedName>
        <fullName evidence="3">Flavin reductase family protein</fullName>
        <ecNumber evidence="3">1.-.-.-</ecNumber>
    </submittedName>
</protein>
<keyword evidence="1 3" id="KW-0560">Oxidoreductase</keyword>
<feature type="domain" description="Flavin reductase like" evidence="2">
    <location>
        <begin position="25"/>
        <end position="169"/>
    </location>
</feature>
<evidence type="ECO:0000259" key="2">
    <source>
        <dbReference type="SMART" id="SM00903"/>
    </source>
</evidence>
<dbReference type="EMBL" id="JAVRET010000008">
    <property type="protein sequence ID" value="MDT0408546.1"/>
    <property type="molecule type" value="Genomic_DNA"/>
</dbReference>
<dbReference type="EC" id="1.-.-.-" evidence="3"/>
<dbReference type="InterPro" id="IPR050268">
    <property type="entry name" value="NADH-dep_flavin_reductase"/>
</dbReference>
<sequence>MNETRTAARTGPVGPVDAEGFRAAMSSFPAGVVLVTTREEDGTPRGFTASSFCSVSLAPPLVSVCQGTGAQSYGAFQECARFAVSVLRSGQRELASRFATRGADKFGGGGLVALEGSGLLVAADALVTLECAVHARHPAGDHVILVGEVRGVGQGEGEPLVHWGRGFRALR</sequence>
<dbReference type="PANTHER" id="PTHR30466:SF1">
    <property type="entry name" value="FMN REDUCTASE (NADH) RUTF"/>
    <property type="match status" value="1"/>
</dbReference>
<dbReference type="SMART" id="SM00903">
    <property type="entry name" value="Flavin_Reduct"/>
    <property type="match status" value="1"/>
</dbReference>
<keyword evidence="4" id="KW-1185">Reference proteome</keyword>
<dbReference type="InterPro" id="IPR002563">
    <property type="entry name" value="Flavin_Rdtase-like_dom"/>
</dbReference>
<evidence type="ECO:0000313" key="3">
    <source>
        <dbReference type="EMBL" id="MDT0408546.1"/>
    </source>
</evidence>
<dbReference type="RefSeq" id="WP_010266708.1">
    <property type="nucleotide sequence ID" value="NZ_JAVRET010000008.1"/>
</dbReference>
<reference evidence="4" key="1">
    <citation type="submission" date="2023-07" db="EMBL/GenBank/DDBJ databases">
        <title>30 novel species of actinomycetes from the DSMZ collection.</title>
        <authorList>
            <person name="Nouioui I."/>
        </authorList>
    </citation>
    <scope>NUCLEOTIDE SEQUENCE [LARGE SCALE GENOMIC DNA]</scope>
    <source>
        <strain evidence="4">DSM 41979</strain>
    </source>
</reference>
<dbReference type="Gene3D" id="2.30.110.10">
    <property type="entry name" value="Electron Transport, Fmn-binding Protein, Chain A"/>
    <property type="match status" value="1"/>
</dbReference>
<proteinExistence type="predicted"/>
<dbReference type="Proteomes" id="UP001183610">
    <property type="component" value="Unassembled WGS sequence"/>
</dbReference>